<proteinExistence type="predicted"/>
<organism evidence="1 2">
    <name type="scientific">Eumeta variegata</name>
    <name type="common">Bagworm moth</name>
    <name type="synonym">Eumeta japonica</name>
    <dbReference type="NCBI Taxonomy" id="151549"/>
    <lineage>
        <taxon>Eukaryota</taxon>
        <taxon>Metazoa</taxon>
        <taxon>Ecdysozoa</taxon>
        <taxon>Arthropoda</taxon>
        <taxon>Hexapoda</taxon>
        <taxon>Insecta</taxon>
        <taxon>Pterygota</taxon>
        <taxon>Neoptera</taxon>
        <taxon>Endopterygota</taxon>
        <taxon>Lepidoptera</taxon>
        <taxon>Glossata</taxon>
        <taxon>Ditrysia</taxon>
        <taxon>Tineoidea</taxon>
        <taxon>Psychidae</taxon>
        <taxon>Oiketicinae</taxon>
        <taxon>Eumeta</taxon>
    </lineage>
</organism>
<dbReference type="AlphaFoldDB" id="A0A4C1VG05"/>
<evidence type="ECO:0000313" key="2">
    <source>
        <dbReference type="Proteomes" id="UP000299102"/>
    </source>
</evidence>
<name>A0A4C1VG05_EUMVA</name>
<accession>A0A4C1VG05</accession>
<dbReference type="EMBL" id="BGZK01000343">
    <property type="protein sequence ID" value="GBP38078.1"/>
    <property type="molecule type" value="Genomic_DNA"/>
</dbReference>
<reference evidence="1 2" key="1">
    <citation type="journal article" date="2019" name="Commun. Biol.">
        <title>The bagworm genome reveals a unique fibroin gene that provides high tensile strength.</title>
        <authorList>
            <person name="Kono N."/>
            <person name="Nakamura H."/>
            <person name="Ohtoshi R."/>
            <person name="Tomita M."/>
            <person name="Numata K."/>
            <person name="Arakawa K."/>
        </authorList>
    </citation>
    <scope>NUCLEOTIDE SEQUENCE [LARGE SCALE GENOMIC DNA]</scope>
</reference>
<keyword evidence="2" id="KW-1185">Reference proteome</keyword>
<dbReference type="Proteomes" id="UP000299102">
    <property type="component" value="Unassembled WGS sequence"/>
</dbReference>
<protein>
    <submittedName>
        <fullName evidence="1">Uncharacterized protein</fullName>
    </submittedName>
</protein>
<gene>
    <name evidence="1" type="ORF">EVAR_95205_1</name>
</gene>
<sequence>MLIRNTYGVVGNWSESCRCARAGPCIRGAHGLRRPFLSMQETKLSRRDPVRARADGGAINANSVRYVRIIVLPHVLVHEFMSIYYALAGWSGNRERRNERTKRKREKEKEIFSMTYVLSIEIYSKLLLLSRPLSHSEDCEYKELHNACKHLSPDRSIKFTIQFHEAYVLSIIIEQKATRLNAHGCTRMRAYRRLRPLNGTVLGDELSRYIYERRGDRGGGRGRREHCS</sequence>
<evidence type="ECO:0000313" key="1">
    <source>
        <dbReference type="EMBL" id="GBP38078.1"/>
    </source>
</evidence>
<comment type="caution">
    <text evidence="1">The sequence shown here is derived from an EMBL/GenBank/DDBJ whole genome shotgun (WGS) entry which is preliminary data.</text>
</comment>